<name>A0A0G0FD71_9BACT</name>
<sequence length="98" mass="11019">MIKLLKEKEFANAFTVVSLGVYVVCRVLSLIAPDFLFSVGKSWFHTFSLDSMRAVSPMDLGTFIFGAVSLALRLRLSADRQAFKVFDSEGRALRLRLE</sequence>
<comment type="caution">
    <text evidence="2">The sequence shown here is derived from an EMBL/GenBank/DDBJ whole genome shotgun (WGS) entry which is preliminary data.</text>
</comment>
<organism evidence="2 3">
    <name type="scientific">Candidatus Daviesbacteria bacterium GW2011_GWA1_36_8</name>
    <dbReference type="NCBI Taxonomy" id="1618417"/>
    <lineage>
        <taxon>Bacteria</taxon>
        <taxon>Candidatus Daviesiibacteriota</taxon>
    </lineage>
</organism>
<dbReference type="Proteomes" id="UP000034448">
    <property type="component" value="Unassembled WGS sequence"/>
</dbReference>
<evidence type="ECO:0000313" key="2">
    <source>
        <dbReference type="EMBL" id="KKQ15892.1"/>
    </source>
</evidence>
<dbReference type="InterPro" id="IPR044020">
    <property type="entry name" value="DUF5676"/>
</dbReference>
<keyword evidence="1" id="KW-1133">Transmembrane helix</keyword>
<evidence type="ECO:0000256" key="1">
    <source>
        <dbReference type="SAM" id="Phobius"/>
    </source>
</evidence>
<accession>A0A0G0FD71</accession>
<proteinExistence type="predicted"/>
<feature type="transmembrane region" description="Helical" evidence="1">
    <location>
        <begin position="12"/>
        <end position="32"/>
    </location>
</feature>
<dbReference type="Pfam" id="PF18926">
    <property type="entry name" value="DUF5676"/>
    <property type="match status" value="1"/>
</dbReference>
<keyword evidence="1" id="KW-0812">Transmembrane</keyword>
<reference evidence="2 3" key="1">
    <citation type="journal article" date="2015" name="Nature">
        <title>rRNA introns, odd ribosomes, and small enigmatic genomes across a large radiation of phyla.</title>
        <authorList>
            <person name="Brown C.T."/>
            <person name="Hug L.A."/>
            <person name="Thomas B.C."/>
            <person name="Sharon I."/>
            <person name="Castelle C.J."/>
            <person name="Singh A."/>
            <person name="Wilkins M.J."/>
            <person name="Williams K.H."/>
            <person name="Banfield J.F."/>
        </authorList>
    </citation>
    <scope>NUCLEOTIDE SEQUENCE [LARGE SCALE GENOMIC DNA]</scope>
</reference>
<evidence type="ECO:0000313" key="3">
    <source>
        <dbReference type="Proteomes" id="UP000034448"/>
    </source>
</evidence>
<keyword evidence="1" id="KW-0472">Membrane</keyword>
<feature type="transmembrane region" description="Helical" evidence="1">
    <location>
        <begin position="52"/>
        <end position="74"/>
    </location>
</feature>
<dbReference type="AlphaFoldDB" id="A0A0G0FD71"/>
<protein>
    <submittedName>
        <fullName evidence="2">Uncharacterized protein</fullName>
    </submittedName>
</protein>
<dbReference type="EMBL" id="LBSJ01000008">
    <property type="protein sequence ID" value="KKQ15892.1"/>
    <property type="molecule type" value="Genomic_DNA"/>
</dbReference>
<gene>
    <name evidence="2" type="ORF">US28_C0008G0024</name>
</gene>